<gene>
    <name evidence="1" type="ORF">DW701_07000</name>
</gene>
<organism evidence="1 2">
    <name type="scientific">Bacteroides eggerthii</name>
    <dbReference type="NCBI Taxonomy" id="28111"/>
    <lineage>
        <taxon>Bacteria</taxon>
        <taxon>Pseudomonadati</taxon>
        <taxon>Bacteroidota</taxon>
        <taxon>Bacteroidia</taxon>
        <taxon>Bacteroidales</taxon>
        <taxon>Bacteroidaceae</taxon>
        <taxon>Bacteroides</taxon>
    </lineage>
</organism>
<name>A0A414ME87_9BACE</name>
<dbReference type="AlphaFoldDB" id="A0A414ME87"/>
<reference evidence="1 2" key="1">
    <citation type="submission" date="2018-08" db="EMBL/GenBank/DDBJ databases">
        <title>A genome reference for cultivated species of the human gut microbiota.</title>
        <authorList>
            <person name="Zou Y."/>
            <person name="Xue W."/>
            <person name="Luo G."/>
        </authorList>
    </citation>
    <scope>NUCLEOTIDE SEQUENCE [LARGE SCALE GENOMIC DNA]</scope>
    <source>
        <strain evidence="1 2">AM26-26AC</strain>
    </source>
</reference>
<comment type="caution">
    <text evidence="1">The sequence shown here is derived from an EMBL/GenBank/DDBJ whole genome shotgun (WGS) entry which is preliminary data.</text>
</comment>
<dbReference type="Proteomes" id="UP000283538">
    <property type="component" value="Unassembled WGS sequence"/>
</dbReference>
<evidence type="ECO:0000313" key="2">
    <source>
        <dbReference type="Proteomes" id="UP000283538"/>
    </source>
</evidence>
<proteinExistence type="predicted"/>
<protein>
    <submittedName>
        <fullName evidence="1">Uncharacterized protein</fullName>
    </submittedName>
</protein>
<evidence type="ECO:0000313" key="1">
    <source>
        <dbReference type="EMBL" id="RHF09442.1"/>
    </source>
</evidence>
<sequence length="65" mass="7949">MIQKKYTWKGNVIVATKRLILCFVAMWKVFFERSFDKRKDTSVFIIGKIFDVNKWMIYFYLDTLL</sequence>
<dbReference type="EMBL" id="QSLA01000006">
    <property type="protein sequence ID" value="RHF09442.1"/>
    <property type="molecule type" value="Genomic_DNA"/>
</dbReference>
<accession>A0A414ME87</accession>